<dbReference type="EMBL" id="JANHOG010000102">
    <property type="protein sequence ID" value="KAJ3558230.1"/>
    <property type="molecule type" value="Genomic_DNA"/>
</dbReference>
<protein>
    <submittedName>
        <fullName evidence="1">Uncharacterized protein</fullName>
    </submittedName>
</protein>
<evidence type="ECO:0000313" key="1">
    <source>
        <dbReference type="EMBL" id="KAJ3558230.1"/>
    </source>
</evidence>
<accession>A0ACC1TCE6</accession>
<gene>
    <name evidence="1" type="ORF">NM688_g1047</name>
</gene>
<name>A0ACC1TCE6_9APHY</name>
<comment type="caution">
    <text evidence="1">The sequence shown here is derived from an EMBL/GenBank/DDBJ whole genome shotgun (WGS) entry which is preliminary data.</text>
</comment>
<keyword evidence="2" id="KW-1185">Reference proteome</keyword>
<evidence type="ECO:0000313" key="2">
    <source>
        <dbReference type="Proteomes" id="UP001148662"/>
    </source>
</evidence>
<reference evidence="1" key="1">
    <citation type="submission" date="2022-07" db="EMBL/GenBank/DDBJ databases">
        <title>Genome Sequence of Phlebia brevispora.</title>
        <authorList>
            <person name="Buettner E."/>
        </authorList>
    </citation>
    <scope>NUCLEOTIDE SEQUENCE</scope>
    <source>
        <strain evidence="1">MPL23</strain>
    </source>
</reference>
<organism evidence="1 2">
    <name type="scientific">Phlebia brevispora</name>
    <dbReference type="NCBI Taxonomy" id="194682"/>
    <lineage>
        <taxon>Eukaryota</taxon>
        <taxon>Fungi</taxon>
        <taxon>Dikarya</taxon>
        <taxon>Basidiomycota</taxon>
        <taxon>Agaricomycotina</taxon>
        <taxon>Agaricomycetes</taxon>
        <taxon>Polyporales</taxon>
        <taxon>Meruliaceae</taxon>
        <taxon>Phlebia</taxon>
    </lineage>
</organism>
<sequence length="440" mass="50071">MSSLGDLPVELLPSIIQHVIRPSHLAQLCLVNKYFYTFAVEPLYTAVFIYSWHKDWKVKIIKLFQTLVNCPRLALFVRRLSQLRSTSSDVTSAQRLIALRDFPKALINQERNDILELCLQALQNCINLQSCAWTRDGSLTTDILKTLSRAPQLRELEVNGRNEYRYDERVLCDFKTLTKVTIIMPSSPVVNMLPQWTAFAGATLRHLTLICRSSTVVTDQSLLDIAPNLDYTCFSEQCRTADTLRSLRSITLSVDNKMMHSAWTREVADLLRPSPLQEFHISSNGGEVGLDISTEFCADIVTAHGPALKRFSVHRLRMNLASVEDICRRCPKLEQLFVTMEQEDLDGLGHCLSLLKCLRTVHVHRPLGLEAEELPVVPPQRVLAIVQQCNWALRQIGFNTRVHQIERAPVKEADGTLTFEPRLVPYESPEIPEQFLVVRT</sequence>
<proteinExistence type="predicted"/>
<dbReference type="Proteomes" id="UP001148662">
    <property type="component" value="Unassembled WGS sequence"/>
</dbReference>